<dbReference type="GeneID" id="89972022"/>
<keyword evidence="1 2" id="KW-0175">Coiled coil</keyword>
<proteinExistence type="predicted"/>
<feature type="region of interest" description="Disordered" evidence="3">
    <location>
        <begin position="1586"/>
        <end position="1605"/>
    </location>
</feature>
<feature type="coiled-coil region" evidence="2">
    <location>
        <begin position="603"/>
        <end position="777"/>
    </location>
</feature>
<feature type="compositionally biased region" description="Basic and acidic residues" evidence="3">
    <location>
        <begin position="911"/>
        <end position="921"/>
    </location>
</feature>
<feature type="compositionally biased region" description="Polar residues" evidence="3">
    <location>
        <begin position="1461"/>
        <end position="1470"/>
    </location>
</feature>
<feature type="compositionally biased region" description="Polar residues" evidence="3">
    <location>
        <begin position="120"/>
        <end position="151"/>
    </location>
</feature>
<feature type="region of interest" description="Disordered" evidence="3">
    <location>
        <begin position="476"/>
        <end position="514"/>
    </location>
</feature>
<evidence type="ECO:0008006" key="6">
    <source>
        <dbReference type="Google" id="ProtNLM"/>
    </source>
</evidence>
<feature type="region of interest" description="Disordered" evidence="3">
    <location>
        <begin position="936"/>
        <end position="970"/>
    </location>
</feature>
<feature type="region of interest" description="Disordered" evidence="3">
    <location>
        <begin position="1461"/>
        <end position="1555"/>
    </location>
</feature>
<reference evidence="4 5" key="1">
    <citation type="submission" date="2023-08" db="EMBL/GenBank/DDBJ databases">
        <title>Black Yeasts Isolated from many extreme environments.</title>
        <authorList>
            <person name="Coleine C."/>
            <person name="Stajich J.E."/>
            <person name="Selbmann L."/>
        </authorList>
    </citation>
    <scope>NUCLEOTIDE SEQUENCE [LARGE SCALE GENOMIC DNA]</scope>
    <source>
        <strain evidence="4 5">CCFEE 5792</strain>
    </source>
</reference>
<evidence type="ECO:0000313" key="5">
    <source>
        <dbReference type="Proteomes" id="UP001358417"/>
    </source>
</evidence>
<evidence type="ECO:0000313" key="4">
    <source>
        <dbReference type="EMBL" id="KAK5050558.1"/>
    </source>
</evidence>
<dbReference type="PANTHER" id="PTHR18870:SF9">
    <property type="entry name" value="PROTEIN TAG-278-RELATED"/>
    <property type="match status" value="1"/>
</dbReference>
<evidence type="ECO:0000256" key="2">
    <source>
        <dbReference type="SAM" id="Coils"/>
    </source>
</evidence>
<sequence>MDKPSARTASTEDTPTLKSRSAHLPTRPLTKSVAPRLSTTSRTTPTATTPSTRPATTSSLSKPPARPATTTTLRAARTTPSTTVPTHQKRQSASSVDEKPSGDEKSKDGISARPKRMSLAPSTSSERTSTVTARRTTLQPSTARQSTTSPTGARKVPSTPSIIRTMSTPRTKPLTSSTSRNLGAATIGDKKRLSTIPASPAIKSDVEESGDNKENFESDVEKKLPTRPALGSRKSTRSVLIEQQIREFELVSSMLQQAIASDGVDDQEQQSINDEAAASIAKLKTDLAKVRQFERENGRLPTESELDQVPEDVTADGLTQNGENESSQAEDLKGTLADKQMEIEALKSELLSWKQKLEDFGKSAEEEASRVQVATEAIRAEHASKVEELSTLQEEKLKTILEEHQKELKILGARQQSELDALKDQLSRELSVKQSETSRLETELAELHTATLKAQSEKDAEIEALKLDLKAKTLEVETASEAEASPSPSPDHEQKLAEAQSRLEAAQSRHLAAKDNAKTKIAKLQEDFDTKVSTLSAQHEEQLAELKSKLDKAELDVASKTAQVAKQSEEHAKIDGEVSRQAQVIEALKSQVLAFQQFKKDDHEAQALVIEKLESEIESLKQEKLSATEASSALLATAEKSHSEKLEAVEQQLNAARDELEKANASHQAQLEEAVRKAQSDLSAAIAEMEALKSSHNSQLDELKGQLLRANESATSGANQHEEALATLRTQLDDATAAITEATNKHELLIKEHTIENSSAEESIAGLKEQLVTANAAVADAISKHESLSKSHESQTAFAQDELATLKTGHAVQIQELEQKLELAAKEVLSAKQLHASQIKQLEVQMQATLKDLDTLEAGNVEAIRRVQAEASEAQQKAVEEAEQVHIQRVRELEQQLNAAEQQQNAVQKAQEAHVQREQELKQQLNSAEDRLKALQDEHSQRERELQQQVNAVESQQSNRAGQLEEEKERMLQEHDLALAELKSSHAKNIAAVEAQLKSAKESAEASTAAHTQQLQLLEEDANSRFAAEIESLKTKHANELESIQQSNQLARDEALEGLSASLAQEKKVLESQAKSLKADLENTQFQFQNLKGIFQSVEEEGKDKDREHDEAIEKLQEELSLAVRKLADHSSRAMDLQMQHDEALANVKSTLESKSQEDIEKTKFEHEKHLNELRATLEAEHKEALAKLQAEHAASLEAAQTSTQAQIAELQWKAKEEHDEHMDQIMKTLESQWKSQVDQLEEDKAAASARLATLTTEHESTLQEIETQHQTALTKLETELQEAHSAATALKDTSDLDASKAQLAEALEKIQTMQTNHTEAMVAAYAKHESALNSAREDLVAAQKSAEQRKDPADFEELNSKYIEAQKALEKLHDENELVARETKAEYDTKYEKLLIELKESQDSSKARSDPAELDAANTRLQDAQKTISALQADLEGALLEVDTQRGLAASAQQEIQQLKQQSAATTLASPIPRRRSRSPKRKSMNPLSPTAENKGLASSRWATPDDAPASTAETPASPPTGLRGGAADPDALVEAPSEAKQTEEKPSKHNVAGQLAGIQEQIRQLDEISEDFLVEHQRMARTLSKVDDQTETPTTVEVESEES</sequence>
<accession>A0AAV9N6L2</accession>
<feature type="compositionally biased region" description="Basic and acidic residues" evidence="3">
    <location>
        <begin position="204"/>
        <end position="224"/>
    </location>
</feature>
<feature type="compositionally biased region" description="Low complexity" evidence="3">
    <location>
        <begin position="477"/>
        <end position="486"/>
    </location>
</feature>
<organism evidence="4 5">
    <name type="scientific">Exophiala bonariae</name>
    <dbReference type="NCBI Taxonomy" id="1690606"/>
    <lineage>
        <taxon>Eukaryota</taxon>
        <taxon>Fungi</taxon>
        <taxon>Dikarya</taxon>
        <taxon>Ascomycota</taxon>
        <taxon>Pezizomycotina</taxon>
        <taxon>Eurotiomycetes</taxon>
        <taxon>Chaetothyriomycetidae</taxon>
        <taxon>Chaetothyriales</taxon>
        <taxon>Herpotrichiellaceae</taxon>
        <taxon>Exophiala</taxon>
    </lineage>
</organism>
<feature type="compositionally biased region" description="Acidic residues" evidence="3">
    <location>
        <begin position="304"/>
        <end position="314"/>
    </location>
</feature>
<comment type="caution">
    <text evidence="4">The sequence shown here is derived from an EMBL/GenBank/DDBJ whole genome shotgun (WGS) entry which is preliminary data.</text>
</comment>
<dbReference type="Proteomes" id="UP001358417">
    <property type="component" value="Unassembled WGS sequence"/>
</dbReference>
<feature type="compositionally biased region" description="Low complexity" evidence="3">
    <location>
        <begin position="34"/>
        <end position="83"/>
    </location>
</feature>
<feature type="compositionally biased region" description="Low complexity" evidence="3">
    <location>
        <begin position="1504"/>
        <end position="1517"/>
    </location>
</feature>
<feature type="compositionally biased region" description="Basic and acidic residues" evidence="3">
    <location>
        <begin position="96"/>
        <end position="110"/>
    </location>
</feature>
<gene>
    <name evidence="4" type="ORF">LTR84_003839</name>
</gene>
<evidence type="ECO:0000256" key="1">
    <source>
        <dbReference type="ARBA" id="ARBA00023054"/>
    </source>
</evidence>
<name>A0AAV9N6L2_9EURO</name>
<dbReference type="EMBL" id="JAVRRD010000017">
    <property type="protein sequence ID" value="KAK5050558.1"/>
    <property type="molecule type" value="Genomic_DNA"/>
</dbReference>
<feature type="compositionally biased region" description="Polar residues" evidence="3">
    <location>
        <begin position="947"/>
        <end position="961"/>
    </location>
</feature>
<feature type="compositionally biased region" description="Polar residues" evidence="3">
    <location>
        <begin position="317"/>
        <end position="329"/>
    </location>
</feature>
<feature type="region of interest" description="Disordered" evidence="3">
    <location>
        <begin position="1"/>
        <end position="237"/>
    </location>
</feature>
<feature type="compositionally biased region" description="Basic and acidic residues" evidence="3">
    <location>
        <begin position="936"/>
        <end position="946"/>
    </location>
</feature>
<feature type="compositionally biased region" description="Basic residues" evidence="3">
    <location>
        <begin position="1474"/>
        <end position="1485"/>
    </location>
</feature>
<protein>
    <recommendedName>
        <fullName evidence="6">M protein repeat protein</fullName>
    </recommendedName>
</protein>
<keyword evidence="5" id="KW-1185">Reference proteome</keyword>
<feature type="coiled-coil region" evidence="2">
    <location>
        <begin position="1060"/>
        <end position="1087"/>
    </location>
</feature>
<feature type="region of interest" description="Disordered" evidence="3">
    <location>
        <begin position="294"/>
        <end position="335"/>
    </location>
</feature>
<dbReference type="PANTHER" id="PTHR18870">
    <property type="entry name" value="PROTEIN TAG-278-RELATED"/>
    <property type="match status" value="1"/>
</dbReference>
<evidence type="ECO:0000256" key="3">
    <source>
        <dbReference type="SAM" id="MobiDB-lite"/>
    </source>
</evidence>
<feature type="region of interest" description="Disordered" evidence="3">
    <location>
        <begin position="904"/>
        <end position="923"/>
    </location>
</feature>
<feature type="compositionally biased region" description="Polar residues" evidence="3">
    <location>
        <begin position="7"/>
        <end position="19"/>
    </location>
</feature>
<dbReference type="RefSeq" id="XP_064705144.1">
    <property type="nucleotide sequence ID" value="XM_064847423.1"/>
</dbReference>
<feature type="compositionally biased region" description="Polar residues" evidence="3">
    <location>
        <begin position="158"/>
        <end position="181"/>
    </location>
</feature>